<dbReference type="PANTHER" id="PTHR42852">
    <property type="entry name" value="THIOL:DISULFIDE INTERCHANGE PROTEIN DSBE"/>
    <property type="match status" value="1"/>
</dbReference>
<dbReference type="CDD" id="cd02966">
    <property type="entry name" value="TlpA_like_family"/>
    <property type="match status" value="1"/>
</dbReference>
<dbReference type="InterPro" id="IPR036249">
    <property type="entry name" value="Thioredoxin-like_sf"/>
</dbReference>
<dbReference type="PANTHER" id="PTHR42852:SF6">
    <property type="entry name" value="THIOL:DISULFIDE INTERCHANGE PROTEIN DSBE"/>
    <property type="match status" value="1"/>
</dbReference>
<protein>
    <recommendedName>
        <fullName evidence="6">Thioredoxin domain-containing protein</fullName>
    </recommendedName>
</protein>
<evidence type="ECO:0000313" key="7">
    <source>
        <dbReference type="EMBL" id="PIW66938.1"/>
    </source>
</evidence>
<reference evidence="7 8" key="1">
    <citation type="submission" date="2017-09" db="EMBL/GenBank/DDBJ databases">
        <title>Depth-based differentiation of microbial function through sediment-hosted aquifers and enrichment of novel symbionts in the deep terrestrial subsurface.</title>
        <authorList>
            <person name="Probst A.J."/>
            <person name="Ladd B."/>
            <person name="Jarett J.K."/>
            <person name="Geller-Mcgrath D.E."/>
            <person name="Sieber C.M."/>
            <person name="Emerson J.B."/>
            <person name="Anantharaman K."/>
            <person name="Thomas B.C."/>
            <person name="Malmstrom R."/>
            <person name="Stieglmeier M."/>
            <person name="Klingl A."/>
            <person name="Woyke T."/>
            <person name="Ryan C.M."/>
            <person name="Banfield J.F."/>
        </authorList>
    </citation>
    <scope>NUCLEOTIDE SEQUENCE [LARGE SCALE GENOMIC DNA]</scope>
    <source>
        <strain evidence="7">CG12_big_fil_rev_8_21_14_0_65_43_15</strain>
    </source>
</reference>
<evidence type="ECO:0000259" key="6">
    <source>
        <dbReference type="PROSITE" id="PS51352"/>
    </source>
</evidence>
<feature type="signal peptide" evidence="5">
    <location>
        <begin position="1"/>
        <end position="23"/>
    </location>
</feature>
<dbReference type="PROSITE" id="PS51352">
    <property type="entry name" value="THIOREDOXIN_2"/>
    <property type="match status" value="1"/>
</dbReference>
<dbReference type="InterPro" id="IPR013766">
    <property type="entry name" value="Thioredoxin_domain"/>
</dbReference>
<keyword evidence="5" id="KW-0732">Signal</keyword>
<comment type="caution">
    <text evidence="7">The sequence shown here is derived from an EMBL/GenBank/DDBJ whole genome shotgun (WGS) entry which is preliminary data.</text>
</comment>
<keyword evidence="2" id="KW-0201">Cytochrome c-type biogenesis</keyword>
<dbReference type="Gene3D" id="3.40.30.10">
    <property type="entry name" value="Glutaredoxin"/>
    <property type="match status" value="1"/>
</dbReference>
<dbReference type="InterPro" id="IPR000866">
    <property type="entry name" value="AhpC/TSA"/>
</dbReference>
<name>A0A2J0LGG4_9BACT</name>
<evidence type="ECO:0000313" key="8">
    <source>
        <dbReference type="Proteomes" id="UP000231267"/>
    </source>
</evidence>
<dbReference type="GO" id="GO:0016209">
    <property type="term" value="F:antioxidant activity"/>
    <property type="evidence" value="ECO:0007669"/>
    <property type="project" value="InterPro"/>
</dbReference>
<dbReference type="EMBL" id="PFGP01000017">
    <property type="protein sequence ID" value="PIW66938.1"/>
    <property type="molecule type" value="Genomic_DNA"/>
</dbReference>
<dbReference type="Pfam" id="PF00578">
    <property type="entry name" value="AhpC-TSA"/>
    <property type="match status" value="1"/>
</dbReference>
<evidence type="ECO:0000256" key="1">
    <source>
        <dbReference type="ARBA" id="ARBA00004196"/>
    </source>
</evidence>
<comment type="subcellular location">
    <subcellularLocation>
        <location evidence="1">Cell envelope</location>
    </subcellularLocation>
</comment>
<organism evidence="7 8">
    <name type="scientific">Candidatus Taenaricola geysiri</name>
    <dbReference type="NCBI Taxonomy" id="1974752"/>
    <lineage>
        <taxon>Bacteria</taxon>
        <taxon>Pseudomonadati</taxon>
        <taxon>Candidatus Omnitrophota</taxon>
        <taxon>Candidatus Taenaricola</taxon>
    </lineage>
</organism>
<dbReference type="GO" id="GO:0016491">
    <property type="term" value="F:oxidoreductase activity"/>
    <property type="evidence" value="ECO:0007669"/>
    <property type="project" value="InterPro"/>
</dbReference>
<keyword evidence="3" id="KW-1015">Disulfide bond</keyword>
<dbReference type="GO" id="GO:0017004">
    <property type="term" value="P:cytochrome complex assembly"/>
    <property type="evidence" value="ECO:0007669"/>
    <property type="project" value="UniProtKB-KW"/>
</dbReference>
<dbReference type="InterPro" id="IPR050553">
    <property type="entry name" value="Thioredoxin_ResA/DsbE_sf"/>
</dbReference>
<evidence type="ECO:0000256" key="2">
    <source>
        <dbReference type="ARBA" id="ARBA00022748"/>
    </source>
</evidence>
<evidence type="ECO:0000256" key="3">
    <source>
        <dbReference type="ARBA" id="ARBA00023157"/>
    </source>
</evidence>
<keyword evidence="4" id="KW-0676">Redox-active center</keyword>
<dbReference type="GO" id="GO:0030313">
    <property type="term" value="C:cell envelope"/>
    <property type="evidence" value="ECO:0007669"/>
    <property type="project" value="UniProtKB-SubCell"/>
</dbReference>
<dbReference type="AlphaFoldDB" id="A0A2J0LGG4"/>
<evidence type="ECO:0000256" key="4">
    <source>
        <dbReference type="ARBA" id="ARBA00023284"/>
    </source>
</evidence>
<accession>A0A2J0LGG4</accession>
<gene>
    <name evidence="7" type="ORF">COW11_00755</name>
</gene>
<dbReference type="SUPFAM" id="SSF52833">
    <property type="entry name" value="Thioredoxin-like"/>
    <property type="match status" value="1"/>
</dbReference>
<feature type="chain" id="PRO_5014440454" description="Thioredoxin domain-containing protein" evidence="5">
    <location>
        <begin position="24"/>
        <end position="167"/>
    </location>
</feature>
<evidence type="ECO:0000256" key="5">
    <source>
        <dbReference type="SAM" id="SignalP"/>
    </source>
</evidence>
<sequence length="167" mass="18408">MKRIMVFMLVGVLGVCLIMTASAMGTTSDKNSVGKVIPNAPGFTLKDVNGKEVSMHDFKGKNVLIVFGTTWCPYCVTEVNDLKAFFNKHKDKDVKLLSIDIQESQEKVSAFVKKYGINYTVLLDETGDVARSYNVYGIPATYFVDETGIIKYSGSGKPKEGFEALLK</sequence>
<feature type="domain" description="Thioredoxin" evidence="6">
    <location>
        <begin position="34"/>
        <end position="167"/>
    </location>
</feature>
<dbReference type="Proteomes" id="UP000231267">
    <property type="component" value="Unassembled WGS sequence"/>
</dbReference>
<proteinExistence type="predicted"/>